<evidence type="ECO:0000313" key="2">
    <source>
        <dbReference type="Proteomes" id="UP001498398"/>
    </source>
</evidence>
<dbReference type="EMBL" id="JBANRG010000035">
    <property type="protein sequence ID" value="KAK7449738.1"/>
    <property type="molecule type" value="Genomic_DNA"/>
</dbReference>
<proteinExistence type="predicted"/>
<keyword evidence="2" id="KW-1185">Reference proteome</keyword>
<organism evidence="1 2">
    <name type="scientific">Marasmiellus scandens</name>
    <dbReference type="NCBI Taxonomy" id="2682957"/>
    <lineage>
        <taxon>Eukaryota</taxon>
        <taxon>Fungi</taxon>
        <taxon>Dikarya</taxon>
        <taxon>Basidiomycota</taxon>
        <taxon>Agaricomycotina</taxon>
        <taxon>Agaricomycetes</taxon>
        <taxon>Agaricomycetidae</taxon>
        <taxon>Agaricales</taxon>
        <taxon>Marasmiineae</taxon>
        <taxon>Omphalotaceae</taxon>
        <taxon>Marasmiellus</taxon>
    </lineage>
</organism>
<comment type="caution">
    <text evidence="1">The sequence shown here is derived from an EMBL/GenBank/DDBJ whole genome shotgun (WGS) entry which is preliminary data.</text>
</comment>
<evidence type="ECO:0000313" key="1">
    <source>
        <dbReference type="EMBL" id="KAK7449738.1"/>
    </source>
</evidence>
<accession>A0ABR1J3W9</accession>
<evidence type="ECO:0008006" key="3">
    <source>
        <dbReference type="Google" id="ProtNLM"/>
    </source>
</evidence>
<sequence>MMFTSQVYAGRDHDIAFIPSVVEETLQQLEHCLSTGGNTAYQNWLGNQAARQQAIGDHAAACIEWCQSRTEKRTEELASIRTKRKEAIIKKLTALGWAETITELMERSDDLFSSHKLINQSKNLTERAWKNMEQALVDFLTEQRELLDRQRFYNVMFERLFMIQEMYNDLRDSSDPVLPIPSVGDVLQWRAFDDIWQLPLEQDSIATEFLECIQKLETHLSEWRASAKQRVLEILQRELPQAGANDLALAKTMFKCTKCDDRFWYADIFAHRCTFTGIPHDQALGREYIDFGLPFDPYSLLHLRPWTSDCIQHSHGASYKALIIMDACGLDPQTTIVDELHVLNPLMEHLDYSSYDSRILIRWENVIAINSDNIARVSGRELQRFSGPIERWEAEEKLTWSMTNASNPKIRCKICHTFGNFSCIEAHLKEEHGVVQVTREHWYWNPGRTRLRDRFGSPCELLLKRDLASYSTFSRCR</sequence>
<gene>
    <name evidence="1" type="ORF">VKT23_013213</name>
</gene>
<dbReference type="Proteomes" id="UP001498398">
    <property type="component" value="Unassembled WGS sequence"/>
</dbReference>
<reference evidence="1 2" key="1">
    <citation type="submission" date="2024-01" db="EMBL/GenBank/DDBJ databases">
        <title>A draft genome for the cacao thread blight pathogen Marasmiellus scandens.</title>
        <authorList>
            <person name="Baruah I.K."/>
            <person name="Leung J."/>
            <person name="Bukari Y."/>
            <person name="Amoako-Attah I."/>
            <person name="Meinhardt L.W."/>
            <person name="Bailey B.A."/>
            <person name="Cohen S.P."/>
        </authorList>
    </citation>
    <scope>NUCLEOTIDE SEQUENCE [LARGE SCALE GENOMIC DNA]</scope>
    <source>
        <strain evidence="1 2">GH-19</strain>
    </source>
</reference>
<protein>
    <recommendedName>
        <fullName evidence="3">C2H2-type domain-containing protein</fullName>
    </recommendedName>
</protein>
<name>A0ABR1J3W9_9AGAR</name>